<dbReference type="EMBL" id="LYXA01000001">
    <property type="protein sequence ID" value="OBU76359.1"/>
    <property type="molecule type" value="Genomic_DNA"/>
</dbReference>
<dbReference type="InterPro" id="IPR037215">
    <property type="entry name" value="GUN4-like_sf"/>
</dbReference>
<proteinExistence type="predicted"/>
<keyword evidence="2" id="KW-0812">Transmembrane</keyword>
<dbReference type="AlphaFoldDB" id="A0A853MBX7"/>
<evidence type="ECO:0000313" key="4">
    <source>
        <dbReference type="EMBL" id="OBU76359.1"/>
    </source>
</evidence>
<dbReference type="GO" id="GO:0046906">
    <property type="term" value="F:tetrapyrrole binding"/>
    <property type="evidence" value="ECO:0007669"/>
    <property type="project" value="TreeGrafter"/>
</dbReference>
<evidence type="ECO:0000313" key="5">
    <source>
        <dbReference type="Proteomes" id="UP000093903"/>
    </source>
</evidence>
<dbReference type="InterPro" id="IPR008629">
    <property type="entry name" value="GUN4-like"/>
</dbReference>
<evidence type="ECO:0000256" key="1">
    <source>
        <dbReference type="SAM" id="MobiDB-lite"/>
    </source>
</evidence>
<evidence type="ECO:0000256" key="2">
    <source>
        <dbReference type="SAM" id="Phobius"/>
    </source>
</evidence>
<dbReference type="Gene3D" id="1.25.40.620">
    <property type="match status" value="1"/>
</dbReference>
<gene>
    <name evidence="4" type="ORF">A9P98_08525</name>
</gene>
<dbReference type="CDD" id="cd16383">
    <property type="entry name" value="GUN4"/>
    <property type="match status" value="1"/>
</dbReference>
<feature type="transmembrane region" description="Helical" evidence="2">
    <location>
        <begin position="179"/>
        <end position="199"/>
    </location>
</feature>
<evidence type="ECO:0000259" key="3">
    <source>
        <dbReference type="Pfam" id="PF05419"/>
    </source>
</evidence>
<organism evidence="4 5">
    <name type="scientific">Cylindrospermopsis raciborskii CS-505</name>
    <dbReference type="NCBI Taxonomy" id="533240"/>
    <lineage>
        <taxon>Bacteria</taxon>
        <taxon>Bacillati</taxon>
        <taxon>Cyanobacteriota</taxon>
        <taxon>Cyanophyceae</taxon>
        <taxon>Nostocales</taxon>
        <taxon>Aphanizomenonaceae</taxon>
        <taxon>Cylindrospermopsis</taxon>
    </lineage>
</organism>
<keyword evidence="2" id="KW-0472">Membrane</keyword>
<feature type="domain" description="GUN4-like" evidence="3">
    <location>
        <begin position="675"/>
        <end position="799"/>
    </location>
</feature>
<dbReference type="Gene3D" id="1.10.10.1770">
    <property type="entry name" value="Gun4-like"/>
    <property type="match status" value="1"/>
</dbReference>
<protein>
    <recommendedName>
        <fullName evidence="3">GUN4-like domain-containing protein</fullName>
    </recommendedName>
</protein>
<feature type="region of interest" description="Disordered" evidence="1">
    <location>
        <begin position="130"/>
        <end position="170"/>
    </location>
</feature>
<dbReference type="PANTHER" id="PTHR34800:SF1">
    <property type="entry name" value="TETRAPYRROLE-BINDING PROTEIN, CHLOROPLASTIC"/>
    <property type="match status" value="1"/>
</dbReference>
<keyword evidence="2" id="KW-1133">Transmembrane helix</keyword>
<reference evidence="4 5" key="1">
    <citation type="submission" date="2016-05" db="EMBL/GenBank/DDBJ databases">
        <title>First complete genome of the cyanobacterium Cylindrospermopsis raciborskii CS505, containing a circular chromosome and a single extrachromosomal element.</title>
        <authorList>
            <person name="Fuentes J."/>
            <person name="Tamames J."/>
            <person name="Allen E."/>
            <person name="Plominski A."/>
            <person name="Vasquez M."/>
        </authorList>
    </citation>
    <scope>NUCLEOTIDE SEQUENCE [LARGE SCALE GENOMIC DNA]</scope>
    <source>
        <strain evidence="4 5">CS505</strain>
    </source>
</reference>
<accession>A0A853MBX7</accession>
<dbReference type="GO" id="GO:0030288">
    <property type="term" value="C:outer membrane-bounded periplasmic space"/>
    <property type="evidence" value="ECO:0007669"/>
    <property type="project" value="TreeGrafter"/>
</dbReference>
<dbReference type="Pfam" id="PF05419">
    <property type="entry name" value="GUN4"/>
    <property type="match status" value="1"/>
</dbReference>
<sequence>MDTGTDKGIPDWLNPDRLIELIELLREAGYKIGISQHIAAQDIILFLITQGQTLDNPKQLRNLLGPIFSKSLIEQENFQYHFDNWLKLIKQIGLDTEKVSLPVARRRIPWRQLQWILIFIAVLMGTPTTQPKPLSTNPPSSPTTTPTPKQTLPSINPTPSTTGTPTPEQPSSVNWQITLIYFLLSLCFLYIGSQLLWLWRANLFLHRSSTKVIPDLQTISIPDLEQNLFPRYLFISIAKNFRQRILVPTNILDVEKTIDAFFQRGRWVEPIYRNSAVIPEYLFLVERTSYRDHQSKFVAEMIEQLKNDGVYVETYFYDEDPRICFSSDEHNSSLKLHQIATKYSQHYLIVVSDTEKLFSSITGELEPWVNQLLDWQNRVILTPTPVENYSYEKFVLAQDFLILPATSTGLQTLSQKLQQQIATNHYLITETPSPLPESLRLRPLHWIERNSPPTKDIDAMLVSLEEYLGKNNFYWLGACAVFPQLHWNITVYLGNTLKTEMGHSLLEVGSLTKLARLPWLRYGYMPDWLRSLLIAKLTNEQKHTIRTVLKDLLVTAVQGSKGGLQLEVAKKHHSFLSKLLANPIMFYLLSRRVFEGSELRDHLFVSFMTRQSKLTIEVSDTFIRLLQRTPQPLITRGILKKTGFALGLLTLTIIAQEVSVRVTYPPTVIRTESLLSKLEALLKAKNFKEADLETDRVMLAVANRQSEGWLRIEDAENFPCKELRTIDNLWLKYSQGKFGISVQQEIYKNLGGTKQFDENVWRSFGRMVGWRDHYSDYNFSLSAPTGHLPSLWSVDGRRRQRERLQLVIELRLWVGGLFPPVKTCRV</sequence>
<comment type="caution">
    <text evidence="4">The sequence shown here is derived from an EMBL/GenBank/DDBJ whole genome shotgun (WGS) entry which is preliminary data.</text>
</comment>
<dbReference type="Proteomes" id="UP000093903">
    <property type="component" value="Unassembled WGS sequence"/>
</dbReference>
<name>A0A853MBX7_9CYAN</name>
<feature type="compositionally biased region" description="Low complexity" evidence="1">
    <location>
        <begin position="131"/>
        <end position="170"/>
    </location>
</feature>
<dbReference type="SUPFAM" id="SSF140869">
    <property type="entry name" value="GUN4-like"/>
    <property type="match status" value="1"/>
</dbReference>
<dbReference type="RefSeq" id="WP_065179943.1">
    <property type="nucleotide sequence ID" value="NZ_LYXA01000001.1"/>
</dbReference>
<dbReference type="PANTHER" id="PTHR34800">
    <property type="entry name" value="TETRAPYRROLE-BINDING PROTEIN, CHLOROPLASTIC"/>
    <property type="match status" value="1"/>
</dbReference>